<keyword evidence="2" id="KW-1185">Reference proteome</keyword>
<accession>A0ABY2L4G4</accession>
<comment type="caution">
    <text evidence="1">The sequence shown here is derived from an EMBL/GenBank/DDBJ whole genome shotgun (WGS) entry which is preliminary data.</text>
</comment>
<evidence type="ECO:0000313" key="1">
    <source>
        <dbReference type="EMBL" id="TGK46987.1"/>
    </source>
</evidence>
<dbReference type="EMBL" id="RQFD01000016">
    <property type="protein sequence ID" value="TGK46987.1"/>
    <property type="molecule type" value="Genomic_DNA"/>
</dbReference>
<evidence type="ECO:0008006" key="3">
    <source>
        <dbReference type="Google" id="ProtNLM"/>
    </source>
</evidence>
<gene>
    <name evidence="1" type="ORF">EHQ10_16750</name>
</gene>
<name>A0ABY2L4G4_9LEPT</name>
<evidence type="ECO:0000313" key="2">
    <source>
        <dbReference type="Proteomes" id="UP000297617"/>
    </source>
</evidence>
<dbReference type="PANTHER" id="PTHR39473:SF1">
    <property type="entry name" value="DINB-LIKE DOMAIN-CONTAINING PROTEIN"/>
    <property type="match status" value="1"/>
</dbReference>
<dbReference type="Proteomes" id="UP000297617">
    <property type="component" value="Unassembled WGS sequence"/>
</dbReference>
<protein>
    <recommendedName>
        <fullName evidence="3">DinB family protein</fullName>
    </recommendedName>
</protein>
<dbReference type="PANTHER" id="PTHR39473">
    <property type="match status" value="1"/>
</dbReference>
<reference evidence="2" key="1">
    <citation type="journal article" date="2019" name="PLoS Negl. Trop. Dis.">
        <title>Revisiting the worldwide diversity of Leptospira species in the environment.</title>
        <authorList>
            <person name="Vincent A.T."/>
            <person name="Schiettekatte O."/>
            <person name="Bourhy P."/>
            <person name="Veyrier F.J."/>
            <person name="Picardeau M."/>
        </authorList>
    </citation>
    <scope>NUCLEOTIDE SEQUENCE [LARGE SCALE GENOMIC DNA]</scope>
    <source>
        <strain evidence="2">201800295</strain>
    </source>
</reference>
<proteinExistence type="predicted"/>
<sequence length="175" mass="20531">MVIQKKMIHVKELMLIFASIENLILQLTQREYSMPLLILSQSSISQHIRHILEFYHEFLVGMQRKEIDFDLRKRSKLLEVDREYTLKFIASLQNQFQIGIEDFPLSVRVSTHEKEIRPTLNTSSFRELSYCNEHSIHHMAFIKIALTHSFPHITVPEGFGIAYSTQYASQFTSSN</sequence>
<organism evidence="1 2">
    <name type="scientific">Leptospira bouyouniensis</name>
    <dbReference type="NCBI Taxonomy" id="2484911"/>
    <lineage>
        <taxon>Bacteria</taxon>
        <taxon>Pseudomonadati</taxon>
        <taxon>Spirochaetota</taxon>
        <taxon>Spirochaetia</taxon>
        <taxon>Leptospirales</taxon>
        <taxon>Leptospiraceae</taxon>
        <taxon>Leptospira</taxon>
    </lineage>
</organism>